<keyword evidence="2" id="KW-1185">Reference proteome</keyword>
<organism evidence="1 2">
    <name type="scientific">Lactuca saligna</name>
    <name type="common">Willowleaf lettuce</name>
    <dbReference type="NCBI Taxonomy" id="75948"/>
    <lineage>
        <taxon>Eukaryota</taxon>
        <taxon>Viridiplantae</taxon>
        <taxon>Streptophyta</taxon>
        <taxon>Embryophyta</taxon>
        <taxon>Tracheophyta</taxon>
        <taxon>Spermatophyta</taxon>
        <taxon>Magnoliopsida</taxon>
        <taxon>eudicotyledons</taxon>
        <taxon>Gunneridae</taxon>
        <taxon>Pentapetalae</taxon>
        <taxon>asterids</taxon>
        <taxon>campanulids</taxon>
        <taxon>Asterales</taxon>
        <taxon>Asteraceae</taxon>
        <taxon>Cichorioideae</taxon>
        <taxon>Cichorieae</taxon>
        <taxon>Lactucinae</taxon>
        <taxon>Lactuca</taxon>
    </lineage>
</organism>
<evidence type="ECO:0000313" key="2">
    <source>
        <dbReference type="Proteomes" id="UP001177003"/>
    </source>
</evidence>
<dbReference type="EMBL" id="OX465081">
    <property type="protein sequence ID" value="CAI9285355.1"/>
    <property type="molecule type" value="Genomic_DNA"/>
</dbReference>
<proteinExistence type="predicted"/>
<name>A0AA36E8R0_LACSI</name>
<accession>A0AA36E8R0</accession>
<gene>
    <name evidence="1" type="ORF">LSALG_LOCUS24830</name>
</gene>
<protein>
    <submittedName>
        <fullName evidence="1">Uncharacterized protein</fullName>
    </submittedName>
</protein>
<dbReference type="Proteomes" id="UP001177003">
    <property type="component" value="Chromosome 5"/>
</dbReference>
<sequence>MSIASFAHIHYVTITSITPSSSLKKIRRFSEEKMNADLWARPNFNLWIVSAEPPKNTPVVEYEKPNDKRFTIHVVHGGLFTDYLMKVYQHTQVHFISYVNIDLLDVELVGHFSRSLGYTSLGNWYHIPIEEHSGLSMVPILNDECLEPFKMLVRDHKFKEIEHLYVKQRHVFVQNNFPHFLMNSPAKRVEKLIHMFVTEHPMASVDDGIA</sequence>
<reference evidence="1" key="1">
    <citation type="submission" date="2023-04" db="EMBL/GenBank/DDBJ databases">
        <authorList>
            <person name="Vijverberg K."/>
            <person name="Xiong W."/>
            <person name="Schranz E."/>
        </authorList>
    </citation>
    <scope>NUCLEOTIDE SEQUENCE</scope>
</reference>
<evidence type="ECO:0000313" key="1">
    <source>
        <dbReference type="EMBL" id="CAI9285355.1"/>
    </source>
</evidence>
<dbReference type="AlphaFoldDB" id="A0AA36E8R0"/>